<dbReference type="GO" id="GO:0005886">
    <property type="term" value="C:plasma membrane"/>
    <property type="evidence" value="ECO:0007669"/>
    <property type="project" value="TreeGrafter"/>
</dbReference>
<dbReference type="NCBIfam" id="TIGR03592">
    <property type="entry name" value="yidC_oxa1_cterm"/>
    <property type="match status" value="1"/>
</dbReference>
<feature type="transmembrane region" description="Helical" evidence="14">
    <location>
        <begin position="29"/>
        <end position="51"/>
    </location>
</feature>
<keyword evidence="6 14" id="KW-0472">Membrane</keyword>
<feature type="compositionally biased region" description="Low complexity" evidence="13">
    <location>
        <begin position="358"/>
        <end position="382"/>
    </location>
</feature>
<evidence type="ECO:0000256" key="4">
    <source>
        <dbReference type="ARBA" id="ARBA00022692"/>
    </source>
</evidence>
<dbReference type="AlphaFoldDB" id="A0A7T4EHY5"/>
<gene>
    <name evidence="16" type="primary">yidC</name>
    <name evidence="16" type="ORF">I6I10_03075</name>
</gene>
<feature type="transmembrane region" description="Helical" evidence="14">
    <location>
        <begin position="218"/>
        <end position="242"/>
    </location>
</feature>
<feature type="domain" description="Membrane insertase YidC/Oxa/ALB C-terminal" evidence="15">
    <location>
        <begin position="31"/>
        <end position="267"/>
    </location>
</feature>
<feature type="transmembrane region" description="Helical" evidence="14">
    <location>
        <begin position="99"/>
        <end position="119"/>
    </location>
</feature>
<dbReference type="GO" id="GO:0032977">
    <property type="term" value="F:membrane insertase activity"/>
    <property type="evidence" value="ECO:0007669"/>
    <property type="project" value="InterPro"/>
</dbReference>
<dbReference type="PANTHER" id="PTHR12428">
    <property type="entry name" value="OXA1"/>
    <property type="match status" value="1"/>
</dbReference>
<keyword evidence="5 14" id="KW-1133">Transmembrane helix</keyword>
<evidence type="ECO:0000256" key="2">
    <source>
        <dbReference type="ARBA" id="ARBA00010527"/>
    </source>
</evidence>
<evidence type="ECO:0000313" key="17">
    <source>
        <dbReference type="Proteomes" id="UP000596145"/>
    </source>
</evidence>
<evidence type="ECO:0000256" key="13">
    <source>
        <dbReference type="SAM" id="MobiDB-lite"/>
    </source>
</evidence>
<evidence type="ECO:0000256" key="3">
    <source>
        <dbReference type="ARBA" id="ARBA00015325"/>
    </source>
</evidence>
<comment type="function">
    <text evidence="7">Required for the insertion and/or proper folding and/or complex formation of integral membrane proteins into the membrane. Involved in integration of membrane proteins that insert both dependently and independently of the Sec translocase complex, as well as at least some lipoproteins. Aids folding of multispanning membrane proteins.</text>
</comment>
<organism evidence="16 17">
    <name type="scientific">Corynebacterium glucuronolyticum</name>
    <dbReference type="NCBI Taxonomy" id="39791"/>
    <lineage>
        <taxon>Bacteria</taxon>
        <taxon>Bacillati</taxon>
        <taxon>Actinomycetota</taxon>
        <taxon>Actinomycetes</taxon>
        <taxon>Mycobacteriales</taxon>
        <taxon>Corynebacteriaceae</taxon>
        <taxon>Corynebacterium</taxon>
    </lineage>
</organism>
<evidence type="ECO:0000256" key="8">
    <source>
        <dbReference type="ARBA" id="ARBA00026028"/>
    </source>
</evidence>
<proteinExistence type="inferred from homology"/>
<dbReference type="InterPro" id="IPR001708">
    <property type="entry name" value="YidC/ALB3/OXA1/COX18"/>
</dbReference>
<dbReference type="GeneID" id="92761302"/>
<evidence type="ECO:0000313" key="16">
    <source>
        <dbReference type="EMBL" id="QQB47652.1"/>
    </source>
</evidence>
<dbReference type="RefSeq" id="WP_084036399.1">
    <property type="nucleotide sequence ID" value="NZ_CP066007.1"/>
</dbReference>
<protein>
    <recommendedName>
        <fullName evidence="3">Membrane protein insertase YidC</fullName>
    </recommendedName>
    <alternativeName>
        <fullName evidence="11">Foldase YidC</fullName>
    </alternativeName>
    <alternativeName>
        <fullName evidence="10">Membrane integrase YidC</fullName>
    </alternativeName>
    <alternativeName>
        <fullName evidence="9">Membrane protein YidC</fullName>
    </alternativeName>
</protein>
<evidence type="ECO:0000256" key="9">
    <source>
        <dbReference type="ARBA" id="ARBA00031538"/>
    </source>
</evidence>
<dbReference type="Pfam" id="PF02096">
    <property type="entry name" value="60KD_IMP"/>
    <property type="match status" value="1"/>
</dbReference>
<evidence type="ECO:0000256" key="14">
    <source>
        <dbReference type="SAM" id="Phobius"/>
    </source>
</evidence>
<evidence type="ECO:0000256" key="10">
    <source>
        <dbReference type="ARBA" id="ARBA00033245"/>
    </source>
</evidence>
<dbReference type="Proteomes" id="UP000596145">
    <property type="component" value="Chromosome"/>
</dbReference>
<comment type="similarity">
    <text evidence="2">Belongs to the OXA1/ALB3/YidC family. Type 1 subfamily.</text>
</comment>
<evidence type="ECO:0000259" key="15">
    <source>
        <dbReference type="Pfam" id="PF02096"/>
    </source>
</evidence>
<evidence type="ECO:0000256" key="7">
    <source>
        <dbReference type="ARBA" id="ARBA00025034"/>
    </source>
</evidence>
<evidence type="ECO:0000256" key="12">
    <source>
        <dbReference type="RuleBase" id="RU003945"/>
    </source>
</evidence>
<keyword evidence="4 12" id="KW-0812">Transmembrane</keyword>
<sequence length="382" mass="42666">MDALVYLVSAVLKLWHTFLHGGLGVNENIAWILSFVGLIITVRSLIAPLAWKMYVSARRTAIMRPHMASLKEDYRGKLDKESQAELSRKSQQLMDEHEVNPMAGCAPMLIQFPVILGLYRMVLRIARPEGGLGTSPYPSVGFLSSADVGSFLETRAFGLPIAAYASMPEAQLNELGTTGDHLVHTITPIVIAATCFMTLNMILSTIRSFETMDWRSGFAVNVSFSMVFFAIYTPFMILTLAFNGPIPVAIIFYWFVNNFWTMSQLIVLWTMLTVRHPLTPEFKEFRDGARRKRYAPVTLLVKALWARLRGRDASDYVAERRALKDAAKLRKKEDKAFKKEKKRLKKEEAAAKKKKVSADSSAENPSAEAEGASSAEASSATE</sequence>
<evidence type="ECO:0000256" key="5">
    <source>
        <dbReference type="ARBA" id="ARBA00022989"/>
    </source>
</evidence>
<evidence type="ECO:0000256" key="1">
    <source>
        <dbReference type="ARBA" id="ARBA00004141"/>
    </source>
</evidence>
<accession>A0A7T4EHY5</accession>
<feature type="transmembrane region" description="Helical" evidence="14">
    <location>
        <begin position="248"/>
        <end position="272"/>
    </location>
</feature>
<name>A0A7T4EHY5_9CORY</name>
<dbReference type="OrthoDB" id="9780552at2"/>
<evidence type="ECO:0000256" key="11">
    <source>
        <dbReference type="ARBA" id="ARBA00033342"/>
    </source>
</evidence>
<comment type="subcellular location">
    <subcellularLocation>
        <location evidence="1 12">Membrane</location>
        <topology evidence="1 12">Multi-pass membrane protein</topology>
    </subcellularLocation>
</comment>
<dbReference type="EMBL" id="CP066007">
    <property type="protein sequence ID" value="QQB47652.1"/>
    <property type="molecule type" value="Genomic_DNA"/>
</dbReference>
<comment type="subunit">
    <text evidence="8">Interacts with the Sec translocase complex via SecD. Specifically interacts with transmembrane segments of nascent integral membrane proteins during membrane integration.</text>
</comment>
<dbReference type="PANTHER" id="PTHR12428:SF65">
    <property type="entry name" value="CYTOCHROME C OXIDASE ASSEMBLY PROTEIN COX18, MITOCHONDRIAL"/>
    <property type="match status" value="1"/>
</dbReference>
<dbReference type="InterPro" id="IPR028055">
    <property type="entry name" value="YidC/Oxa/ALB_C"/>
</dbReference>
<feature type="transmembrane region" description="Helical" evidence="14">
    <location>
        <begin position="182"/>
        <end position="206"/>
    </location>
</feature>
<reference evidence="16 17" key="1">
    <citation type="submission" date="2020-12" db="EMBL/GenBank/DDBJ databases">
        <title>FDA dAtabase for Regulatory Grade micrObial Sequences (FDA-ARGOS): Supporting development and validation of Infectious Disease Dx tests.</title>
        <authorList>
            <person name="Sproer C."/>
            <person name="Gronow S."/>
            <person name="Severitt S."/>
            <person name="Schroder I."/>
            <person name="Tallon L."/>
            <person name="Sadzewicz L."/>
            <person name="Zhao X."/>
            <person name="Boylan J."/>
            <person name="Ott S."/>
            <person name="Bowen H."/>
            <person name="Vavikolanu K."/>
            <person name="Mehta A."/>
            <person name="Aluvathingal J."/>
            <person name="Nadendla S."/>
            <person name="Lowell S."/>
            <person name="Myers T."/>
            <person name="Yan Y."/>
            <person name="Sichtig H."/>
        </authorList>
    </citation>
    <scope>NUCLEOTIDE SEQUENCE [LARGE SCALE GENOMIC DNA]</scope>
    <source>
        <strain evidence="16 17">FDAARGOS_1053</strain>
    </source>
</reference>
<dbReference type="GO" id="GO:0051205">
    <property type="term" value="P:protein insertion into membrane"/>
    <property type="evidence" value="ECO:0007669"/>
    <property type="project" value="TreeGrafter"/>
</dbReference>
<dbReference type="NCBIfam" id="NF001300">
    <property type="entry name" value="PRK00247.1"/>
    <property type="match status" value="1"/>
</dbReference>
<evidence type="ECO:0000256" key="6">
    <source>
        <dbReference type="ARBA" id="ARBA00023136"/>
    </source>
</evidence>
<feature type="region of interest" description="Disordered" evidence="13">
    <location>
        <begin position="334"/>
        <end position="382"/>
    </location>
</feature>